<keyword evidence="5" id="KW-1185">Reference proteome</keyword>
<dbReference type="SUPFAM" id="SSF49384">
    <property type="entry name" value="Carbohydrate-binding domain"/>
    <property type="match status" value="1"/>
</dbReference>
<dbReference type="EMBL" id="JAPDIA010000008">
    <property type="protein sequence ID" value="MDG0812803.1"/>
    <property type="molecule type" value="Genomic_DNA"/>
</dbReference>
<dbReference type="Gene3D" id="2.60.40.680">
    <property type="match status" value="1"/>
</dbReference>
<feature type="domain" description="Cohesin" evidence="3">
    <location>
        <begin position="35"/>
        <end position="134"/>
    </location>
</feature>
<dbReference type="InterPro" id="IPR002102">
    <property type="entry name" value="Cohesin_dom"/>
</dbReference>
<dbReference type="Pfam" id="PF00963">
    <property type="entry name" value="Cohesin"/>
    <property type="match status" value="1"/>
</dbReference>
<name>A0A9X4QVT8_9BACL</name>
<dbReference type="AlphaFoldDB" id="A0A9X4QVT8"/>
<evidence type="ECO:0000313" key="4">
    <source>
        <dbReference type="EMBL" id="MDG0812803.1"/>
    </source>
</evidence>
<evidence type="ECO:0000259" key="3">
    <source>
        <dbReference type="Pfam" id="PF00963"/>
    </source>
</evidence>
<accession>A0A9X4QVT8</accession>
<dbReference type="CDD" id="cd08547">
    <property type="entry name" value="Type_II_cohesin"/>
    <property type="match status" value="1"/>
</dbReference>
<dbReference type="Proteomes" id="UP001153404">
    <property type="component" value="Unassembled WGS sequence"/>
</dbReference>
<keyword evidence="2" id="KW-0732">Signal</keyword>
<reference evidence="4" key="1">
    <citation type="submission" date="2022-10" db="EMBL/GenBank/DDBJ databases">
        <title>Comparative genomic analysis of Cohnella hashimotonis sp. nov., isolated from the International Space Station.</title>
        <authorList>
            <person name="Simpson A."/>
            <person name="Venkateswaran K."/>
        </authorList>
    </citation>
    <scope>NUCLEOTIDE SEQUENCE</scope>
    <source>
        <strain evidence="4">DSM 28161</strain>
    </source>
</reference>
<feature type="region of interest" description="Disordered" evidence="1">
    <location>
        <begin position="157"/>
        <end position="185"/>
    </location>
</feature>
<proteinExistence type="predicted"/>
<dbReference type="GO" id="GO:0000272">
    <property type="term" value="P:polysaccharide catabolic process"/>
    <property type="evidence" value="ECO:0007669"/>
    <property type="project" value="InterPro"/>
</dbReference>
<protein>
    <submittedName>
        <fullName evidence="4">Cohesin domain-containing protein</fullName>
    </submittedName>
</protein>
<evidence type="ECO:0000313" key="5">
    <source>
        <dbReference type="Proteomes" id="UP001153404"/>
    </source>
</evidence>
<dbReference type="InterPro" id="IPR008965">
    <property type="entry name" value="CBM2/CBM3_carb-bd_dom_sf"/>
</dbReference>
<evidence type="ECO:0000256" key="1">
    <source>
        <dbReference type="SAM" id="MobiDB-lite"/>
    </source>
</evidence>
<feature type="signal peptide" evidence="2">
    <location>
        <begin position="1"/>
        <end position="26"/>
    </location>
</feature>
<comment type="caution">
    <text evidence="4">The sequence shown here is derived from an EMBL/GenBank/DDBJ whole genome shotgun (WGS) entry which is preliminary data.</text>
</comment>
<organism evidence="4 5">
    <name type="scientific">Cohnella rhizosphaerae</name>
    <dbReference type="NCBI Taxonomy" id="1457232"/>
    <lineage>
        <taxon>Bacteria</taxon>
        <taxon>Bacillati</taxon>
        <taxon>Bacillota</taxon>
        <taxon>Bacilli</taxon>
        <taxon>Bacillales</taxon>
        <taxon>Paenibacillaceae</taxon>
        <taxon>Cohnella</taxon>
    </lineage>
</organism>
<dbReference type="GO" id="GO:0030246">
    <property type="term" value="F:carbohydrate binding"/>
    <property type="evidence" value="ECO:0007669"/>
    <property type="project" value="InterPro"/>
</dbReference>
<feature type="chain" id="PRO_5040801338" evidence="2">
    <location>
        <begin position="27"/>
        <end position="185"/>
    </location>
</feature>
<gene>
    <name evidence="4" type="ORF">OMP40_28370</name>
</gene>
<dbReference type="RefSeq" id="WP_277536334.1">
    <property type="nucleotide sequence ID" value="NZ_JAPDIA010000008.1"/>
</dbReference>
<evidence type="ECO:0000256" key="2">
    <source>
        <dbReference type="SAM" id="SignalP"/>
    </source>
</evidence>
<sequence>MTNKWTLLCLAALLTIMGFPSPSANAAATAFGLDADRSEVAAGDTVRLTVSGKGLSDVYGYEAVVTFDTDQFTFVSARNALPKGSAGESNGFSITPVISGNEVTFAHTKVGRISGVSGDQPLAVFVFQAKKAGERIHLAVRSESRACRCLGGQVRAIPSGQHLDPPRQRGRRAARVGPDERRRDA</sequence>